<dbReference type="RefSeq" id="WP_092900167.1">
    <property type="nucleotide sequence ID" value="NZ_FOKK01000018.1"/>
</dbReference>
<dbReference type="OrthoDB" id="583431at2"/>
<keyword evidence="2" id="KW-1185">Reference proteome</keyword>
<evidence type="ECO:0000313" key="1">
    <source>
        <dbReference type="EMBL" id="SFB54332.1"/>
    </source>
</evidence>
<name>A0A1I1BWV7_9BACT</name>
<reference evidence="1 2" key="1">
    <citation type="submission" date="2016-10" db="EMBL/GenBank/DDBJ databases">
        <authorList>
            <person name="de Groot N.N."/>
        </authorList>
    </citation>
    <scope>NUCLEOTIDE SEQUENCE [LARGE SCALE GENOMIC DNA]</scope>
    <source>
        <strain evidence="1 2">DSM 23399</strain>
    </source>
</reference>
<protein>
    <submittedName>
        <fullName evidence="1">Uncharacterized protein</fullName>
    </submittedName>
</protein>
<organism evidence="1 2">
    <name type="scientific">Algoriphagus aquimarinus</name>
    <dbReference type="NCBI Taxonomy" id="237018"/>
    <lineage>
        <taxon>Bacteria</taxon>
        <taxon>Pseudomonadati</taxon>
        <taxon>Bacteroidota</taxon>
        <taxon>Cytophagia</taxon>
        <taxon>Cytophagales</taxon>
        <taxon>Cyclobacteriaceae</taxon>
        <taxon>Algoriphagus</taxon>
    </lineage>
</organism>
<dbReference type="Proteomes" id="UP000198790">
    <property type="component" value="Unassembled WGS sequence"/>
</dbReference>
<evidence type="ECO:0000313" key="2">
    <source>
        <dbReference type="Proteomes" id="UP000198790"/>
    </source>
</evidence>
<dbReference type="STRING" id="237018.SAMN04489723_11865"/>
<dbReference type="InterPro" id="IPR046037">
    <property type="entry name" value="DUF5995"/>
</dbReference>
<gene>
    <name evidence="1" type="ORF">SAMN04489723_11865</name>
</gene>
<accession>A0A1I1BWV7</accession>
<dbReference type="AlphaFoldDB" id="A0A1I1BWV7"/>
<sequence length="229" mass="27016">MSDNHEVLHRMDELIEGWKTQNDSRQVFLSCYRLMTGNMLLSLDQGAFHDPKWISTLLHSFAEYYFDALACYDCGKPVSKVWKEVHQYTAEKDLRHVQYLLMGVNAHINYDLVLTLYDMLNEEWNQLSPQDQHHRYQDHCQVNLIISSTIDRVQDELLSPADPLMGWIDKAFGRMDEYLLSKLITSWRKEVWDQACAMISIGEENQREILRLSIEESVLKRNRLLSLDF</sequence>
<proteinExistence type="predicted"/>
<dbReference type="Pfam" id="PF19458">
    <property type="entry name" value="DUF5995"/>
    <property type="match status" value="1"/>
</dbReference>
<dbReference type="EMBL" id="FOKK01000018">
    <property type="protein sequence ID" value="SFB54332.1"/>
    <property type="molecule type" value="Genomic_DNA"/>
</dbReference>